<evidence type="ECO:0008006" key="4">
    <source>
        <dbReference type="Google" id="ProtNLM"/>
    </source>
</evidence>
<feature type="transmembrane region" description="Helical" evidence="1">
    <location>
        <begin position="7"/>
        <end position="28"/>
    </location>
</feature>
<dbReference type="STRING" id="39480.EUAN_07800"/>
<dbReference type="EMBL" id="MKIE01000002">
    <property type="protein sequence ID" value="OHW62996.1"/>
    <property type="molecule type" value="Genomic_DNA"/>
</dbReference>
<dbReference type="AlphaFoldDB" id="A0A1S1V8S5"/>
<dbReference type="RefSeq" id="WP_071061883.1">
    <property type="nucleotide sequence ID" value="NZ_MKIE01000002.1"/>
</dbReference>
<proteinExistence type="predicted"/>
<keyword evidence="1" id="KW-1133">Transmembrane helix</keyword>
<name>A0A1S1V8S5_9FIRM</name>
<comment type="caution">
    <text evidence="2">The sequence shown here is derived from an EMBL/GenBank/DDBJ whole genome shotgun (WGS) entry which is preliminary data.</text>
</comment>
<evidence type="ECO:0000256" key="1">
    <source>
        <dbReference type="SAM" id="Phobius"/>
    </source>
</evidence>
<dbReference type="Proteomes" id="UP000180254">
    <property type="component" value="Unassembled WGS sequence"/>
</dbReference>
<sequence>MRKSNSGFTLLEVVILLAVSIVLMVPGYSHISSISRVRTEASRSRKVANRSYELIETVKRKSTEELLQGVESHAEGMKVRAWAEYDLEFKEAREAKGRSDGVELPHEKLNVYVEVYEGEDLIGEYGLTRVEEDSVED</sequence>
<keyword evidence="3" id="KW-1185">Reference proteome</keyword>
<evidence type="ECO:0000313" key="2">
    <source>
        <dbReference type="EMBL" id="OHW62996.1"/>
    </source>
</evidence>
<reference evidence="2 3" key="1">
    <citation type="submission" date="2016-09" db="EMBL/GenBank/DDBJ databases">
        <title>Genome sequence of Eubacterium angustum.</title>
        <authorList>
            <person name="Poehlein A."/>
            <person name="Daniel R."/>
        </authorList>
    </citation>
    <scope>NUCLEOTIDE SEQUENCE [LARGE SCALE GENOMIC DNA]</scope>
    <source>
        <strain evidence="2 3">DSM 1989</strain>
    </source>
</reference>
<protein>
    <recommendedName>
        <fullName evidence="4">Prepilin-type N-terminal cleavage/methylation domain-containing protein</fullName>
    </recommendedName>
</protein>
<evidence type="ECO:0000313" key="3">
    <source>
        <dbReference type="Proteomes" id="UP000180254"/>
    </source>
</evidence>
<accession>A0A1S1V8S5</accession>
<keyword evidence="1" id="KW-0472">Membrane</keyword>
<keyword evidence="1" id="KW-0812">Transmembrane</keyword>
<gene>
    <name evidence="2" type="ORF">EUAN_07800</name>
</gene>
<organism evidence="2 3">
    <name type="scientific">Andreesenia angusta</name>
    <dbReference type="NCBI Taxonomy" id="39480"/>
    <lineage>
        <taxon>Bacteria</taxon>
        <taxon>Bacillati</taxon>
        <taxon>Bacillota</taxon>
        <taxon>Tissierellia</taxon>
        <taxon>Tissierellales</taxon>
        <taxon>Gottschalkiaceae</taxon>
        <taxon>Andreesenia</taxon>
    </lineage>
</organism>